<protein>
    <recommendedName>
        <fullName evidence="8">TM7S3/TM198-like domain-containing protein</fullName>
    </recommendedName>
</protein>
<feature type="region of interest" description="Disordered" evidence="5">
    <location>
        <begin position="1038"/>
        <end position="1074"/>
    </location>
</feature>
<feature type="compositionally biased region" description="Low complexity" evidence="5">
    <location>
        <begin position="1038"/>
        <end position="1048"/>
    </location>
</feature>
<gene>
    <name evidence="9" type="ORF">PAC_04409</name>
</gene>
<keyword evidence="10" id="KW-1185">Reference proteome</keyword>
<reference evidence="9 10" key="1">
    <citation type="submission" date="2016-03" db="EMBL/GenBank/DDBJ databases">
        <authorList>
            <person name="Ploux O."/>
        </authorList>
    </citation>
    <scope>NUCLEOTIDE SEQUENCE [LARGE SCALE GENOMIC DNA]</scope>
    <source>
        <strain evidence="9 10">UAMH 11012</strain>
    </source>
</reference>
<evidence type="ECO:0000256" key="7">
    <source>
        <dbReference type="SAM" id="SignalP"/>
    </source>
</evidence>
<feature type="compositionally biased region" description="Polar residues" evidence="5">
    <location>
        <begin position="742"/>
        <end position="753"/>
    </location>
</feature>
<sequence>MVHATRSRVIAVLLLYFCINVAVADRWAIHLHRRDGPTTSSTSITDVSTSQTDKASQTSSGGNGGSTTQNSKSATITSSSNSTSSSTSATATQATITAVTSNINGNGAIQTSALNFNNSSYNYTLTPQELPITPVVTPGFAVGGVILMLTGAVYTLVGIKNKWLHIYLSAAYLASLAVTVLIIYVMNPPVSNAVQGAYVVAVVMTGGILGGAAIIFQEMTEGLGCLLGGFCLSMWFLVLKPGGLLTSTSGKAIFIACFTIAGFSTSFSHYTRPYGLIVLVSFGGATTLVMGIDCFSRAGLKEFWAYLWALNSNLFPLGATSYPLTRGIRVELASIIVIFLAGVVSQMKLWKIIKERRSQRAAERLKDERNLEIEEETVGRRIEHANAEERGQWEAVYGNKEANKSIEPSNRDSGVGDMDSQKKGPTSTVTSVKGEENIEMADMSSTQMTGAGLVMNNNDGGPITVRVARDPEPTPEVDEFGIPVAKSPTLASPRNLTSPKDEKIWVVGADGEARLERASSRRHSKRNSNVVPEVIPLPFKVPEGEIDNDDRSSVATFADEDPTFQKRRSKHLSAGSIILKRLSQRSHASLRSPRSPMSNRGSRTFTIGEGPSTEDIIPRGAVEDDRASSIAATMDGLSDDEDMRSVRSEVHQAPDTTEVAGPPQESEIIPMSRVASPEPKDPTLEVEKAKEVTEAAVTDDVQPENAAKETGEDVPQSLTTSTDPKPEAETVAAPESKKAKSHISTVDSKPSSITKDRLPAQLSRVVMSYRTNEWAKHLSQADAPEPEELKLAEYPTEEQSTTSVSEMPKPVNVEELQQTAETATPAPASNRSVSQISNHPPQTRTNSSQSKLFAAAGILERSDSSTSSHPQEQILNRTLSQQSLISQKSLSLSTPSGIPRGLRSVSSPAIPQPIVESPIESDFPSHSPNMPSSSANKFPSGTPSLPYGSTGTLISKRDSMLRSKYIPSTTLAATPENSSRRFPSSQGTGSHPSGPTSVRAESDAGSVYNYPNTGAVFYGDEEADENMSLRERRELIRQSSLSQQPLQSTPVPFDSHQPRRAPSGPSPQAREQQLASWRANVQYDLQNQQAAGGARMSIGSGINTIERQRSQLWAERQEEEKRRVLEERRRMERDGMFDERMRRGDMLDAHREALRRMQGIANKAA</sequence>
<dbReference type="STRING" id="576137.A0A1L7WP23"/>
<dbReference type="Proteomes" id="UP000184330">
    <property type="component" value="Unassembled WGS sequence"/>
</dbReference>
<dbReference type="EMBL" id="FJOG01000005">
    <property type="protein sequence ID" value="CZR54525.1"/>
    <property type="molecule type" value="Genomic_DNA"/>
</dbReference>
<feature type="compositionally biased region" description="Polar residues" evidence="5">
    <location>
        <begin position="924"/>
        <end position="944"/>
    </location>
</feature>
<feature type="compositionally biased region" description="Basic and acidic residues" evidence="5">
    <location>
        <begin position="678"/>
        <end position="693"/>
    </location>
</feature>
<dbReference type="PANTHER" id="PTHR39469:SF1">
    <property type="entry name" value="DUF4203 DOMAIN-CONTAINING PROTEIN"/>
    <property type="match status" value="1"/>
</dbReference>
<organism evidence="9 10">
    <name type="scientific">Phialocephala subalpina</name>
    <dbReference type="NCBI Taxonomy" id="576137"/>
    <lineage>
        <taxon>Eukaryota</taxon>
        <taxon>Fungi</taxon>
        <taxon>Dikarya</taxon>
        <taxon>Ascomycota</taxon>
        <taxon>Pezizomycotina</taxon>
        <taxon>Leotiomycetes</taxon>
        <taxon>Helotiales</taxon>
        <taxon>Mollisiaceae</taxon>
        <taxon>Phialocephala</taxon>
        <taxon>Phialocephala fortinii species complex</taxon>
    </lineage>
</organism>
<proteinExistence type="predicted"/>
<keyword evidence="4 6" id="KW-0472">Membrane</keyword>
<evidence type="ECO:0000256" key="1">
    <source>
        <dbReference type="ARBA" id="ARBA00004141"/>
    </source>
</evidence>
<feature type="region of interest" description="Disordered" evidence="5">
    <location>
        <begin position="968"/>
        <end position="1007"/>
    </location>
</feature>
<accession>A0A1L7WP23</accession>
<feature type="compositionally biased region" description="Polar residues" evidence="5">
    <location>
        <begin position="829"/>
        <end position="851"/>
    </location>
</feature>
<feature type="transmembrane region" description="Helical" evidence="6">
    <location>
        <begin position="223"/>
        <end position="239"/>
    </location>
</feature>
<feature type="domain" description="TM7S3/TM198-like" evidence="8">
    <location>
        <begin position="144"/>
        <end position="347"/>
    </location>
</feature>
<feature type="signal peptide" evidence="7">
    <location>
        <begin position="1"/>
        <end position="24"/>
    </location>
</feature>
<keyword evidence="7" id="KW-0732">Signal</keyword>
<comment type="subcellular location">
    <subcellularLocation>
        <location evidence="1">Membrane</location>
        <topology evidence="1">Multi-pass membrane protein</topology>
    </subcellularLocation>
</comment>
<feature type="region of interest" description="Disordered" evidence="5">
    <location>
        <begin position="776"/>
        <end position="872"/>
    </location>
</feature>
<feature type="transmembrane region" description="Helical" evidence="6">
    <location>
        <begin position="251"/>
        <end position="267"/>
    </location>
</feature>
<dbReference type="InterPro" id="IPR025256">
    <property type="entry name" value="TM7S3/TM198-like_dom"/>
</dbReference>
<evidence type="ECO:0000256" key="6">
    <source>
        <dbReference type="SAM" id="Phobius"/>
    </source>
</evidence>
<feature type="compositionally biased region" description="Polar residues" evidence="5">
    <location>
        <begin position="968"/>
        <end position="996"/>
    </location>
</feature>
<evidence type="ECO:0000259" key="8">
    <source>
        <dbReference type="Pfam" id="PF13886"/>
    </source>
</evidence>
<dbReference type="Pfam" id="PF13886">
    <property type="entry name" value="TM7S3_TM198"/>
    <property type="match status" value="1"/>
</dbReference>
<feature type="transmembrane region" description="Helical" evidence="6">
    <location>
        <begin position="304"/>
        <end position="325"/>
    </location>
</feature>
<dbReference type="OrthoDB" id="102260at2759"/>
<name>A0A1L7WP23_9HELO</name>
<keyword evidence="3 6" id="KW-1133">Transmembrane helix</keyword>
<feature type="transmembrane region" description="Helical" evidence="6">
    <location>
        <begin position="197"/>
        <end position="216"/>
    </location>
</feature>
<feature type="compositionally biased region" description="Polar residues" evidence="5">
    <location>
        <begin position="595"/>
        <end position="605"/>
    </location>
</feature>
<feature type="region of interest" description="Disordered" evidence="5">
    <location>
        <begin position="558"/>
        <end position="761"/>
    </location>
</feature>
<dbReference type="GO" id="GO:0016020">
    <property type="term" value="C:membrane"/>
    <property type="evidence" value="ECO:0007669"/>
    <property type="project" value="UniProtKB-SubCell"/>
</dbReference>
<feature type="region of interest" description="Disordered" evidence="5">
    <location>
        <begin position="886"/>
        <end position="944"/>
    </location>
</feature>
<evidence type="ECO:0000256" key="3">
    <source>
        <dbReference type="ARBA" id="ARBA00022989"/>
    </source>
</evidence>
<evidence type="ECO:0000256" key="5">
    <source>
        <dbReference type="SAM" id="MobiDB-lite"/>
    </source>
</evidence>
<feature type="transmembrane region" description="Helical" evidence="6">
    <location>
        <begin position="332"/>
        <end position="350"/>
    </location>
</feature>
<dbReference type="AlphaFoldDB" id="A0A1L7WP23"/>
<keyword evidence="2 6" id="KW-0812">Transmembrane</keyword>
<feature type="transmembrane region" description="Helical" evidence="6">
    <location>
        <begin position="274"/>
        <end position="292"/>
    </location>
</feature>
<evidence type="ECO:0000256" key="2">
    <source>
        <dbReference type="ARBA" id="ARBA00022692"/>
    </source>
</evidence>
<feature type="compositionally biased region" description="Low complexity" evidence="5">
    <location>
        <begin position="814"/>
        <end position="828"/>
    </location>
</feature>
<feature type="region of interest" description="Disordered" evidence="5">
    <location>
        <begin position="400"/>
        <end position="431"/>
    </location>
</feature>
<feature type="chain" id="PRO_5013199657" description="TM7S3/TM198-like domain-containing protein" evidence="7">
    <location>
        <begin position="25"/>
        <end position="1165"/>
    </location>
</feature>
<feature type="compositionally biased region" description="Low complexity" evidence="5">
    <location>
        <begin position="38"/>
        <end position="87"/>
    </location>
</feature>
<dbReference type="PANTHER" id="PTHR39469">
    <property type="entry name" value="CHROMOSOME 1, WHOLE GENOME SHOTGUN SEQUENCE"/>
    <property type="match status" value="1"/>
</dbReference>
<evidence type="ECO:0000313" key="10">
    <source>
        <dbReference type="Proteomes" id="UP000184330"/>
    </source>
</evidence>
<evidence type="ECO:0000256" key="4">
    <source>
        <dbReference type="ARBA" id="ARBA00023136"/>
    </source>
</evidence>
<feature type="compositionally biased region" description="Basic and acidic residues" evidence="5">
    <location>
        <begin position="643"/>
        <end position="652"/>
    </location>
</feature>
<feature type="transmembrane region" description="Helical" evidence="6">
    <location>
        <begin position="135"/>
        <end position="157"/>
    </location>
</feature>
<evidence type="ECO:0000313" key="9">
    <source>
        <dbReference type="EMBL" id="CZR54525.1"/>
    </source>
</evidence>
<feature type="transmembrane region" description="Helical" evidence="6">
    <location>
        <begin position="164"/>
        <end position="185"/>
    </location>
</feature>
<feature type="region of interest" description="Disordered" evidence="5">
    <location>
        <begin position="34"/>
        <end position="87"/>
    </location>
</feature>